<protein>
    <submittedName>
        <fullName evidence="3">ThuA domain-containing protein</fullName>
    </submittedName>
</protein>
<feature type="domain" description="ThuA-like" evidence="2">
    <location>
        <begin position="6"/>
        <end position="224"/>
    </location>
</feature>
<evidence type="ECO:0000259" key="2">
    <source>
        <dbReference type="Pfam" id="PF06283"/>
    </source>
</evidence>
<reference evidence="3 4" key="1">
    <citation type="submission" date="2023-12" db="EMBL/GenBank/DDBJ databases">
        <title>Sinomonas terricola sp. nov, isolated from litchi orchard soil in Guangdong, PR China.</title>
        <authorList>
            <person name="Jiaxin W."/>
            <person name="Yang Z."/>
            <person name="Honghui Z."/>
        </authorList>
    </citation>
    <scope>NUCLEOTIDE SEQUENCE [LARGE SCALE GENOMIC DNA]</scope>
    <source>
        <strain evidence="3 4">JGH33</strain>
    </source>
</reference>
<dbReference type="Pfam" id="PF06283">
    <property type="entry name" value="ThuA"/>
    <property type="match status" value="1"/>
</dbReference>
<dbReference type="InterPro" id="IPR029062">
    <property type="entry name" value="Class_I_gatase-like"/>
</dbReference>
<dbReference type="InterPro" id="IPR029010">
    <property type="entry name" value="ThuA-like"/>
</dbReference>
<evidence type="ECO:0000313" key="4">
    <source>
        <dbReference type="Proteomes" id="UP001304769"/>
    </source>
</evidence>
<evidence type="ECO:0000256" key="1">
    <source>
        <dbReference type="SAM" id="MobiDB-lite"/>
    </source>
</evidence>
<sequence>MTPPIRVTVWGEYRHELRDENVARIYPDGMHHTIAEGIRENLGDRATIRTATLDEPEHGLTEEVLAETDVLTWWGHMAHGEVSDDVVERVHRHVLSGMGLVVLHSGHWSKIFQKLMGTTCTLRWRSEQDRELVWTVNPTHPIARGIPHPIDIPAQEMYGEFFDIPAPDELVFVSSFSGGEVFRSGCTFRRGHGKIFFFSPGDQDYPVYHHPDVRRVIANGVEWALTDRPERAYPTLLQYDTGEFFHGVDYSHAAPDIAESQRAVAPDFAESRTPDITPASAGAGA</sequence>
<comment type="caution">
    <text evidence="3">The sequence shown here is derived from an EMBL/GenBank/DDBJ whole genome shotgun (WGS) entry which is preliminary data.</text>
</comment>
<feature type="region of interest" description="Disordered" evidence="1">
    <location>
        <begin position="263"/>
        <end position="285"/>
    </location>
</feature>
<name>A0ABU5T304_9MICC</name>
<dbReference type="RefSeq" id="WP_323277821.1">
    <property type="nucleotide sequence ID" value="NZ_JAYGGQ010000002.1"/>
</dbReference>
<evidence type="ECO:0000313" key="3">
    <source>
        <dbReference type="EMBL" id="MEA5454030.1"/>
    </source>
</evidence>
<dbReference type="Gene3D" id="3.40.50.880">
    <property type="match status" value="1"/>
</dbReference>
<proteinExistence type="predicted"/>
<keyword evidence="4" id="KW-1185">Reference proteome</keyword>
<dbReference type="Proteomes" id="UP001304769">
    <property type="component" value="Unassembled WGS sequence"/>
</dbReference>
<dbReference type="SUPFAM" id="SSF52317">
    <property type="entry name" value="Class I glutamine amidotransferase-like"/>
    <property type="match status" value="1"/>
</dbReference>
<accession>A0ABU5T304</accession>
<dbReference type="EMBL" id="JAYGGQ010000002">
    <property type="protein sequence ID" value="MEA5454030.1"/>
    <property type="molecule type" value="Genomic_DNA"/>
</dbReference>
<organism evidence="3 4">
    <name type="scientific">Sinomonas terricola</name>
    <dbReference type="NCBI Taxonomy" id="3110330"/>
    <lineage>
        <taxon>Bacteria</taxon>
        <taxon>Bacillati</taxon>
        <taxon>Actinomycetota</taxon>
        <taxon>Actinomycetes</taxon>
        <taxon>Micrococcales</taxon>
        <taxon>Micrococcaceae</taxon>
        <taxon>Sinomonas</taxon>
    </lineage>
</organism>
<gene>
    <name evidence="3" type="ORF">SPF06_04765</name>
</gene>